<evidence type="ECO:0000313" key="2">
    <source>
        <dbReference type="EMBL" id="POM76784.1"/>
    </source>
</evidence>
<proteinExistence type="predicted"/>
<gene>
    <name evidence="2" type="ORF">PHPALM_5940</name>
</gene>
<accession>A0A2P4YG63</accession>
<dbReference type="AlphaFoldDB" id="A0A2P4YG63"/>
<name>A0A2P4YG63_9STRA</name>
<dbReference type="EMBL" id="NCKW01003393">
    <property type="protein sequence ID" value="POM76784.1"/>
    <property type="molecule type" value="Genomic_DNA"/>
</dbReference>
<comment type="caution">
    <text evidence="2">The sequence shown here is derived from an EMBL/GenBank/DDBJ whole genome shotgun (WGS) entry which is preliminary data.</text>
</comment>
<evidence type="ECO:0000313" key="3">
    <source>
        <dbReference type="Proteomes" id="UP000237271"/>
    </source>
</evidence>
<dbReference type="Proteomes" id="UP000237271">
    <property type="component" value="Unassembled WGS sequence"/>
</dbReference>
<sequence length="72" mass="8075">MLSTAQPPCAFFIRFRPQRPARRGSGPILLSTQPPHTTPTYCARKPNGKFRLVHAYNKLHNAAVPVQTPIPR</sequence>
<evidence type="ECO:0000256" key="1">
    <source>
        <dbReference type="SAM" id="MobiDB-lite"/>
    </source>
</evidence>
<organism evidence="2 3">
    <name type="scientific">Phytophthora palmivora</name>
    <dbReference type="NCBI Taxonomy" id="4796"/>
    <lineage>
        <taxon>Eukaryota</taxon>
        <taxon>Sar</taxon>
        <taxon>Stramenopiles</taxon>
        <taxon>Oomycota</taxon>
        <taxon>Peronosporomycetes</taxon>
        <taxon>Peronosporales</taxon>
        <taxon>Peronosporaceae</taxon>
        <taxon>Phytophthora</taxon>
    </lineage>
</organism>
<feature type="compositionally biased region" description="Polar residues" evidence="1">
    <location>
        <begin position="30"/>
        <end position="40"/>
    </location>
</feature>
<keyword evidence="3" id="KW-1185">Reference proteome</keyword>
<protein>
    <submittedName>
        <fullName evidence="2">Pol protein</fullName>
    </submittedName>
</protein>
<dbReference type="InterPro" id="IPR043502">
    <property type="entry name" value="DNA/RNA_pol_sf"/>
</dbReference>
<feature type="region of interest" description="Disordered" evidence="1">
    <location>
        <begin position="22"/>
        <end position="42"/>
    </location>
</feature>
<reference evidence="2 3" key="1">
    <citation type="journal article" date="2017" name="Genome Biol. Evol.">
        <title>Phytophthora megakarya and P. palmivora, closely related causal agents of cacao black pod rot, underwent increases in genome sizes and gene numbers by different mechanisms.</title>
        <authorList>
            <person name="Ali S.S."/>
            <person name="Shao J."/>
            <person name="Lary D.J."/>
            <person name="Kronmiller B."/>
            <person name="Shen D."/>
            <person name="Strem M.D."/>
            <person name="Amoako-Attah I."/>
            <person name="Akrofi A.Y."/>
            <person name="Begoude B.A."/>
            <person name="Ten Hoopen G.M."/>
            <person name="Coulibaly K."/>
            <person name="Kebe B.I."/>
            <person name="Melnick R.L."/>
            <person name="Guiltinan M.J."/>
            <person name="Tyler B.M."/>
            <person name="Meinhardt L.W."/>
            <person name="Bailey B.A."/>
        </authorList>
    </citation>
    <scope>NUCLEOTIDE SEQUENCE [LARGE SCALE GENOMIC DNA]</scope>
    <source>
        <strain evidence="3">sbr112.9</strain>
    </source>
</reference>
<dbReference type="SUPFAM" id="SSF56672">
    <property type="entry name" value="DNA/RNA polymerases"/>
    <property type="match status" value="1"/>
</dbReference>